<reference evidence="1 2" key="1">
    <citation type="submission" date="2023-02" db="EMBL/GenBank/DDBJ databases">
        <title>LHISI_Scaffold_Assembly.</title>
        <authorList>
            <person name="Stuart O.P."/>
            <person name="Cleave R."/>
            <person name="Magrath M.J.L."/>
            <person name="Mikheyev A.S."/>
        </authorList>
    </citation>
    <scope>NUCLEOTIDE SEQUENCE [LARGE SCALE GENOMIC DNA]</scope>
    <source>
        <strain evidence="1">Daus_M_001</strain>
        <tissue evidence="1">Leg muscle</tissue>
    </source>
</reference>
<evidence type="ECO:0008006" key="3">
    <source>
        <dbReference type="Google" id="ProtNLM"/>
    </source>
</evidence>
<organism evidence="1 2">
    <name type="scientific">Dryococelus australis</name>
    <dbReference type="NCBI Taxonomy" id="614101"/>
    <lineage>
        <taxon>Eukaryota</taxon>
        <taxon>Metazoa</taxon>
        <taxon>Ecdysozoa</taxon>
        <taxon>Arthropoda</taxon>
        <taxon>Hexapoda</taxon>
        <taxon>Insecta</taxon>
        <taxon>Pterygota</taxon>
        <taxon>Neoptera</taxon>
        <taxon>Polyneoptera</taxon>
        <taxon>Phasmatodea</taxon>
        <taxon>Verophasmatodea</taxon>
        <taxon>Anareolatae</taxon>
        <taxon>Phasmatidae</taxon>
        <taxon>Eurycanthinae</taxon>
        <taxon>Dryococelus</taxon>
    </lineage>
</organism>
<accession>A0ABQ9H355</accession>
<dbReference type="EMBL" id="JARBHB010000007">
    <property type="protein sequence ID" value="KAJ8878705.1"/>
    <property type="molecule type" value="Genomic_DNA"/>
</dbReference>
<proteinExistence type="predicted"/>
<dbReference type="Proteomes" id="UP001159363">
    <property type="component" value="Chromosome 6"/>
</dbReference>
<evidence type="ECO:0000313" key="1">
    <source>
        <dbReference type="EMBL" id="KAJ8878705.1"/>
    </source>
</evidence>
<dbReference type="PANTHER" id="PTHR47331">
    <property type="entry name" value="PHD-TYPE DOMAIN-CONTAINING PROTEIN"/>
    <property type="match status" value="1"/>
</dbReference>
<dbReference type="InterPro" id="IPR036397">
    <property type="entry name" value="RNaseH_sf"/>
</dbReference>
<evidence type="ECO:0000313" key="2">
    <source>
        <dbReference type="Proteomes" id="UP001159363"/>
    </source>
</evidence>
<comment type="caution">
    <text evidence="1">The sequence shown here is derived from an EMBL/GenBank/DDBJ whole genome shotgun (WGS) entry which is preliminary data.</text>
</comment>
<name>A0ABQ9H355_9NEOP</name>
<dbReference type="InterPro" id="IPR012337">
    <property type="entry name" value="RNaseH-like_sf"/>
</dbReference>
<gene>
    <name evidence="1" type="ORF">PR048_019290</name>
</gene>
<dbReference type="Gene3D" id="3.30.420.10">
    <property type="entry name" value="Ribonuclease H-like superfamily/Ribonuclease H"/>
    <property type="match status" value="1"/>
</dbReference>
<keyword evidence="2" id="KW-1185">Reference proteome</keyword>
<dbReference type="SUPFAM" id="SSF53098">
    <property type="entry name" value="Ribonuclease H-like"/>
    <property type="match status" value="1"/>
</dbReference>
<sequence>MLTILIDVADEVPWYCTILEDIQDGCMDLKFREKCQADTFKSLSVEELDLAEKLPMKMVQHNVFTIKRHADLKSINIVKGEKHIIRVRTKITPRTYGEGFLHLMLLPSKHKLTELIILEEHILLSWNHTHKPEKRILAIEREENSEKVIAHCIPCRRHRTQRIVRAPVTLPEDRVKEAAVFDVTGVELTRPLVLKVIFTCAVDHCIHLELIEYLSTKLFLFALRKFISCKGRPKIIYSDNGTNFGGGGGEQSFAQYKQKNVETEVAVTQIQWKFNPPTEAWWGEWWEQLIQMMKKLLRRILGCAVLRYEELLTVICECQAVINFMEVPEPDQADLNKRRLYQQRLRADIRSRFRAEYLSQLLQRPKKAGQHEIKSGEIVFPENEKQGRIFWLFARLVEVYPAF</sequence>
<protein>
    <recommendedName>
        <fullName evidence="3">Integrase catalytic domain-containing protein</fullName>
    </recommendedName>
</protein>